<dbReference type="AlphaFoldDB" id="A0A2M8LAN0"/>
<accession>A0A2M8LAN0</accession>
<evidence type="ECO:0000256" key="2">
    <source>
        <dbReference type="ARBA" id="ARBA00022679"/>
    </source>
</evidence>
<gene>
    <name evidence="4" type="ORF">COV02_01270</name>
</gene>
<dbReference type="SMART" id="SM00967">
    <property type="entry name" value="SpoU_sub_bind"/>
    <property type="match status" value="1"/>
</dbReference>
<dbReference type="InterPro" id="IPR029028">
    <property type="entry name" value="Alpha/beta_knot_MTases"/>
</dbReference>
<evidence type="ECO:0000259" key="3">
    <source>
        <dbReference type="SMART" id="SM00967"/>
    </source>
</evidence>
<dbReference type="GO" id="GO:0006396">
    <property type="term" value="P:RNA processing"/>
    <property type="evidence" value="ECO:0007669"/>
    <property type="project" value="InterPro"/>
</dbReference>
<comment type="caution">
    <text evidence="4">The sequence shown here is derived from an EMBL/GenBank/DDBJ whole genome shotgun (WGS) entry which is preliminary data.</text>
</comment>
<dbReference type="CDD" id="cd18103">
    <property type="entry name" value="SpoU-like_RlmB"/>
    <property type="match status" value="1"/>
</dbReference>
<reference evidence="5" key="1">
    <citation type="submission" date="2017-09" db="EMBL/GenBank/DDBJ databases">
        <title>Depth-based differentiation of microbial function through sediment-hosted aquifers and enrichment of novel symbionts in the deep terrestrial subsurface.</title>
        <authorList>
            <person name="Probst A.J."/>
            <person name="Ladd B."/>
            <person name="Jarett J.K."/>
            <person name="Geller-Mcgrath D.E."/>
            <person name="Sieber C.M.K."/>
            <person name="Emerson J.B."/>
            <person name="Anantharaman K."/>
            <person name="Thomas B.C."/>
            <person name="Malmstrom R."/>
            <person name="Stieglmeier M."/>
            <person name="Klingl A."/>
            <person name="Woyke T."/>
            <person name="Ryan C.M."/>
            <person name="Banfield J.F."/>
        </authorList>
    </citation>
    <scope>NUCLEOTIDE SEQUENCE [LARGE SCALE GENOMIC DNA]</scope>
</reference>
<dbReference type="InterPro" id="IPR013123">
    <property type="entry name" value="SpoU_subst-bd"/>
</dbReference>
<evidence type="ECO:0000313" key="4">
    <source>
        <dbReference type="EMBL" id="PJE73686.1"/>
    </source>
</evidence>
<evidence type="ECO:0000256" key="1">
    <source>
        <dbReference type="ARBA" id="ARBA00022603"/>
    </source>
</evidence>
<dbReference type="InterPro" id="IPR001537">
    <property type="entry name" value="SpoU_MeTrfase"/>
</dbReference>
<dbReference type="PANTHER" id="PTHR46429">
    <property type="entry name" value="23S RRNA (GUANOSINE-2'-O-)-METHYLTRANSFERASE RLMB"/>
    <property type="match status" value="1"/>
</dbReference>
<dbReference type="SUPFAM" id="SSF55315">
    <property type="entry name" value="L30e-like"/>
    <property type="match status" value="1"/>
</dbReference>
<keyword evidence="2 4" id="KW-0808">Transferase</keyword>
<dbReference type="PANTHER" id="PTHR46429:SF1">
    <property type="entry name" value="23S RRNA (GUANOSINE-2'-O-)-METHYLTRANSFERASE RLMB"/>
    <property type="match status" value="1"/>
</dbReference>
<dbReference type="Gene3D" id="3.40.1280.10">
    <property type="match status" value="1"/>
</dbReference>
<dbReference type="Gene3D" id="3.30.1330.30">
    <property type="match status" value="1"/>
</dbReference>
<dbReference type="SUPFAM" id="SSF75217">
    <property type="entry name" value="alpha/beta knot"/>
    <property type="match status" value="1"/>
</dbReference>
<dbReference type="NCBIfam" id="TIGR00186">
    <property type="entry name" value="rRNA_methyl_3"/>
    <property type="match status" value="1"/>
</dbReference>
<dbReference type="Proteomes" id="UP000230959">
    <property type="component" value="Unassembled WGS sequence"/>
</dbReference>
<proteinExistence type="predicted"/>
<organism evidence="4 5">
    <name type="scientific">Candidatus Terrybacteria bacterium CG10_big_fil_rev_8_21_14_0_10_41_10</name>
    <dbReference type="NCBI Taxonomy" id="1975026"/>
    <lineage>
        <taxon>Bacteria</taxon>
        <taxon>Candidatus Terryibacteriota</taxon>
    </lineage>
</organism>
<dbReference type="InterPro" id="IPR029064">
    <property type="entry name" value="Ribosomal_eL30-like_sf"/>
</dbReference>
<feature type="domain" description="RNA 2-O ribose methyltransferase substrate binding" evidence="3">
    <location>
        <begin position="10"/>
        <end position="85"/>
    </location>
</feature>
<dbReference type="Pfam" id="PF00588">
    <property type="entry name" value="SpoU_methylase"/>
    <property type="match status" value="1"/>
</dbReference>
<dbReference type="GO" id="GO:0003723">
    <property type="term" value="F:RNA binding"/>
    <property type="evidence" value="ECO:0007669"/>
    <property type="project" value="InterPro"/>
</dbReference>
<keyword evidence="1 4" id="KW-0489">Methyltransferase</keyword>
<dbReference type="EMBL" id="PFER01000021">
    <property type="protein sequence ID" value="PJE73686.1"/>
    <property type="molecule type" value="Genomic_DNA"/>
</dbReference>
<dbReference type="InterPro" id="IPR004441">
    <property type="entry name" value="rRNA_MeTrfase_TrmH"/>
</dbReference>
<name>A0A2M8LAN0_9BACT</name>
<dbReference type="GO" id="GO:0008173">
    <property type="term" value="F:RNA methyltransferase activity"/>
    <property type="evidence" value="ECO:0007669"/>
    <property type="project" value="InterPro"/>
</dbReference>
<dbReference type="GO" id="GO:0032259">
    <property type="term" value="P:methylation"/>
    <property type="evidence" value="ECO:0007669"/>
    <property type="project" value="UniProtKB-KW"/>
</dbReference>
<dbReference type="GO" id="GO:0005829">
    <property type="term" value="C:cytosol"/>
    <property type="evidence" value="ECO:0007669"/>
    <property type="project" value="TreeGrafter"/>
</dbReference>
<dbReference type="Pfam" id="PF08032">
    <property type="entry name" value="SpoU_sub_bind"/>
    <property type="match status" value="1"/>
</dbReference>
<dbReference type="InterPro" id="IPR029026">
    <property type="entry name" value="tRNA_m1G_MTases_N"/>
</dbReference>
<sequence length="254" mass="27561">MKTKKNQNVYIYGRHAAMEALASPEKGLVKKVFLAPGLKDTELKDLARKAGATIAELSINRATDVELRDASHQGVVCLVDTDKLMISYKDFASNLKIEKDTLLVVLGELHDPQNIGAIIRSAAAFGAAGVLMPEHNQGQVTGSVIKVSSGMAFRVPLVSIGNVNNTLEDLKKKGFWIYGFAAEGEKNLDEELFDAPTVFVFGNESKGVRLKTMEACDIRLSIPIDKRCESLNVSASASVAFYAWSLKHKTGAFA</sequence>
<evidence type="ECO:0000313" key="5">
    <source>
        <dbReference type="Proteomes" id="UP000230959"/>
    </source>
</evidence>
<protein>
    <submittedName>
        <fullName evidence="4">23S rRNA (Guanosine(2251)-2'-O)-methyltransferase RlmB</fullName>
    </submittedName>
</protein>